<reference evidence="3" key="1">
    <citation type="journal article" date="2004" name="Nature">
        <title>Genome duplication in the teleost fish Tetraodon nigroviridis reveals the early vertebrate proto-karyotype.</title>
        <authorList>
            <person name="Jaillon O."/>
            <person name="Aury J.-M."/>
            <person name="Brunet F."/>
            <person name="Petit J.-L."/>
            <person name="Stange-Thomann N."/>
            <person name="Mauceli E."/>
            <person name="Bouneau L."/>
            <person name="Fischer C."/>
            <person name="Ozouf-Costaz C."/>
            <person name="Bernot A."/>
            <person name="Nicaud S."/>
            <person name="Jaffe D."/>
            <person name="Fisher S."/>
            <person name="Lutfalla G."/>
            <person name="Dossat C."/>
            <person name="Segurens B."/>
            <person name="Dasilva C."/>
            <person name="Salanoubat M."/>
            <person name="Levy M."/>
            <person name="Boudet N."/>
            <person name="Castellano S."/>
            <person name="Anthouard V."/>
            <person name="Jubin C."/>
            <person name="Castelli V."/>
            <person name="Katinka M."/>
            <person name="Vacherie B."/>
            <person name="Biemont C."/>
            <person name="Skalli Z."/>
            <person name="Cattolico L."/>
            <person name="Poulain J."/>
            <person name="De Berardinis V."/>
            <person name="Cruaud C."/>
            <person name="Duprat S."/>
            <person name="Brottier P."/>
            <person name="Coutanceau J.-P."/>
            <person name="Gouzy J."/>
            <person name="Parra G."/>
            <person name="Lardier G."/>
            <person name="Chapple C."/>
            <person name="McKernan K.J."/>
            <person name="McEwan P."/>
            <person name="Bosak S."/>
            <person name="Kellis M."/>
            <person name="Volff J.-N."/>
            <person name="Guigo R."/>
            <person name="Zody M.C."/>
            <person name="Mesirov J."/>
            <person name="Lindblad-Toh K."/>
            <person name="Birren B."/>
            <person name="Nusbaum C."/>
            <person name="Kahn D."/>
            <person name="Robinson-Rechavi M."/>
            <person name="Laudet V."/>
            <person name="Schachter V."/>
            <person name="Quetier F."/>
            <person name="Saurin W."/>
            <person name="Scarpelli C."/>
            <person name="Wincker P."/>
            <person name="Lander E.S."/>
            <person name="Weissenbach J."/>
            <person name="Roest Crollius H."/>
        </authorList>
    </citation>
    <scope>NUCLEOTIDE SEQUENCE [LARGE SCALE GENOMIC DNA]</scope>
</reference>
<sequence>MTSATKMAAAALLAELKFRDGAKEKISLNVQNNLRSLIVAVQELNTSTSRLLSELVEQEKAQGDFAQGEEDVEDSEDEEDEPEKPVNAELHPPAKRTKT</sequence>
<keyword evidence="3" id="KW-1185">Reference proteome</keyword>
<reference evidence="2" key="2">
    <citation type="submission" date="2025-08" db="UniProtKB">
        <authorList>
            <consortium name="Ensembl"/>
        </authorList>
    </citation>
    <scope>IDENTIFICATION</scope>
</reference>
<dbReference type="InParanoid" id="H3C9Z5"/>
<dbReference type="AlphaFoldDB" id="H3C9Z5"/>
<dbReference type="GeneTree" id="ENSGT00940000176260"/>
<organism evidence="2 3">
    <name type="scientific">Tetraodon nigroviridis</name>
    <name type="common">Spotted green pufferfish</name>
    <name type="synonym">Chelonodon nigroviridis</name>
    <dbReference type="NCBI Taxonomy" id="99883"/>
    <lineage>
        <taxon>Eukaryota</taxon>
        <taxon>Metazoa</taxon>
        <taxon>Chordata</taxon>
        <taxon>Craniata</taxon>
        <taxon>Vertebrata</taxon>
        <taxon>Euteleostomi</taxon>
        <taxon>Actinopterygii</taxon>
        <taxon>Neopterygii</taxon>
        <taxon>Teleostei</taxon>
        <taxon>Neoteleostei</taxon>
        <taxon>Acanthomorphata</taxon>
        <taxon>Eupercaria</taxon>
        <taxon>Tetraodontiformes</taxon>
        <taxon>Tetradontoidea</taxon>
        <taxon>Tetraodontidae</taxon>
        <taxon>Tetraodon</taxon>
    </lineage>
</organism>
<feature type="compositionally biased region" description="Acidic residues" evidence="1">
    <location>
        <begin position="67"/>
        <end position="82"/>
    </location>
</feature>
<dbReference type="Proteomes" id="UP000007303">
    <property type="component" value="Unassembled WGS sequence"/>
</dbReference>
<protein>
    <submittedName>
        <fullName evidence="2">Uncharacterized protein</fullName>
    </submittedName>
</protein>
<accession>H3C9Z5</accession>
<dbReference type="GO" id="GO:0000408">
    <property type="term" value="C:EKC/KEOPS complex"/>
    <property type="evidence" value="ECO:0007669"/>
    <property type="project" value="InterPro"/>
</dbReference>
<dbReference type="OMA" id="ENAREEH"/>
<proteinExistence type="predicted"/>
<reference evidence="2" key="3">
    <citation type="submission" date="2025-09" db="UniProtKB">
        <authorList>
            <consortium name="Ensembl"/>
        </authorList>
    </citation>
    <scope>IDENTIFICATION</scope>
</reference>
<dbReference type="Pfam" id="PF15387">
    <property type="entry name" value="DUF4611"/>
    <property type="match status" value="1"/>
</dbReference>
<dbReference type="HOGENOM" id="CLU_2319632_0_0_1"/>
<evidence type="ECO:0000313" key="3">
    <source>
        <dbReference type="Proteomes" id="UP000007303"/>
    </source>
</evidence>
<evidence type="ECO:0000256" key="1">
    <source>
        <dbReference type="SAM" id="MobiDB-lite"/>
    </source>
</evidence>
<dbReference type="Ensembl" id="ENSTNIT00000005213.1">
    <property type="protein sequence ID" value="ENSTNIP00000005067.1"/>
    <property type="gene ID" value="ENSTNIG00000002517.1"/>
</dbReference>
<feature type="region of interest" description="Disordered" evidence="1">
    <location>
        <begin position="58"/>
        <end position="99"/>
    </location>
</feature>
<name>H3C9Z5_TETNG</name>
<evidence type="ECO:0000313" key="2">
    <source>
        <dbReference type="Ensembl" id="ENSTNIP00000005067.1"/>
    </source>
</evidence>
<dbReference type="InterPro" id="IPR027893">
    <property type="entry name" value="GON7_meta"/>
</dbReference>